<comment type="caution">
    <text evidence="1">The sequence shown here is derived from an EMBL/GenBank/DDBJ whole genome shotgun (WGS) entry which is preliminary data.</text>
</comment>
<organism evidence="1 2">
    <name type="scientific">Xanthomonas axonopodis pv. melhusii</name>
    <dbReference type="NCBI Taxonomy" id="487834"/>
    <lineage>
        <taxon>Bacteria</taxon>
        <taxon>Pseudomonadati</taxon>
        <taxon>Pseudomonadota</taxon>
        <taxon>Gammaproteobacteria</taxon>
        <taxon>Lysobacterales</taxon>
        <taxon>Lysobacteraceae</taxon>
        <taxon>Xanthomonas</taxon>
    </lineage>
</organism>
<evidence type="ECO:0000313" key="1">
    <source>
        <dbReference type="EMBL" id="OOW65477.1"/>
    </source>
</evidence>
<dbReference type="RefSeq" id="WP_139369668.1">
    <property type="nucleotide sequence ID" value="NZ_LOJW01000064.1"/>
</dbReference>
<gene>
    <name evidence="1" type="ORF">Xmlh_20470</name>
</gene>
<sequence>MSLDRAAEALRLAQPQLRQYLVTGQILASIIYHKPSDYRERRDVVLKDGSSAVHTKTSRTMLSLVSPENKINPLTYLDSDDTARILLNKVPNREMLVSRLFYDQTLSPRKGIGLVGDSAVAVTPDDLVISSEELGRFAKCARIRIKSAAAASIDLPQKPWYDRPLVGPGWPSSGR</sequence>
<dbReference type="Proteomes" id="UP000190559">
    <property type="component" value="Unassembled WGS sequence"/>
</dbReference>
<name>A0A1T1NQ28_9XANT</name>
<protein>
    <submittedName>
        <fullName evidence="1">Uncharacterized protein</fullName>
    </submittedName>
</protein>
<dbReference type="EMBL" id="LOJW01000064">
    <property type="protein sequence ID" value="OOW65477.1"/>
    <property type="molecule type" value="Genomic_DNA"/>
</dbReference>
<reference evidence="1 2" key="1">
    <citation type="submission" date="2015-12" db="EMBL/GenBank/DDBJ databases">
        <authorList>
            <person name="Shamseldin A."/>
            <person name="Moawad H."/>
            <person name="Abd El-Rahim W.M."/>
            <person name="Sadowsky M.J."/>
        </authorList>
    </citation>
    <scope>NUCLEOTIDE SEQUENCE [LARGE SCALE GENOMIC DNA]</scope>
    <source>
        <strain evidence="1 2">LMG9050</strain>
    </source>
</reference>
<accession>A0A1T1NQ28</accession>
<evidence type="ECO:0000313" key="2">
    <source>
        <dbReference type="Proteomes" id="UP000190559"/>
    </source>
</evidence>
<proteinExistence type="predicted"/>
<dbReference type="AlphaFoldDB" id="A0A1T1NQ28"/>